<keyword evidence="1" id="KW-0472">Membrane</keyword>
<keyword evidence="1" id="KW-0812">Transmembrane</keyword>
<feature type="transmembrane region" description="Helical" evidence="1">
    <location>
        <begin position="424"/>
        <end position="445"/>
    </location>
</feature>
<feature type="transmembrane region" description="Helical" evidence="1">
    <location>
        <begin position="382"/>
        <end position="404"/>
    </location>
</feature>
<dbReference type="Proteomes" id="UP001303160">
    <property type="component" value="Unassembled WGS sequence"/>
</dbReference>
<evidence type="ECO:0000313" key="2">
    <source>
        <dbReference type="EMBL" id="KAK4198305.1"/>
    </source>
</evidence>
<evidence type="ECO:0000313" key="3">
    <source>
        <dbReference type="Proteomes" id="UP001303160"/>
    </source>
</evidence>
<accession>A0AAN6XF68</accession>
<keyword evidence="3" id="KW-1185">Reference proteome</keyword>
<dbReference type="AlphaFoldDB" id="A0AAN6XF68"/>
<comment type="caution">
    <text evidence="2">The sequence shown here is derived from an EMBL/GenBank/DDBJ whole genome shotgun (WGS) entry which is preliminary data.</text>
</comment>
<sequence length="479" mass="54268">MDPYAPNPTARSYSPSYPHQKLRVLIGSLSPGATNSTSHAGISDERIQYDQLEESLLKNNHDNEIDDSSWRFQIISFPRVQPGRNVLSIPEPLFERIQQSWKLHSRTKEIFLSNNGTLASFNTPDTGLYSLLFKVASSASIGFDCVSLTHDTSCRTTYVLYHHLSDEDSVFATLLATPERCIDPHFFVSALYQSHHQHLEVHTHTIDETVLGIERMTNFGRPGRLVSSAQRMRLVGPERRVSPHRHPVLEDPKKIIRQLSYCQTDLAVMGHAGRSALDCGQWLVQAIDNRLQPSKMKQLGDNPTLQEETFLKSLRAARMTIRDDVEYTRRRIAMLLSQVEQMKDRTQSQTNFMLSNIAQNDAEYTAAIAVDGKRDSIAVKTISILGIIYLPATFVATLFSVDMFKWGPSPEDAETPGLSVTPDMWIYWAVTVPLTLVTILVWYFWSQREDKSSFQRLGVFRGRRSGDHDTDTESYGSSL</sequence>
<organism evidence="2 3">
    <name type="scientific">Triangularia verruculosa</name>
    <dbReference type="NCBI Taxonomy" id="2587418"/>
    <lineage>
        <taxon>Eukaryota</taxon>
        <taxon>Fungi</taxon>
        <taxon>Dikarya</taxon>
        <taxon>Ascomycota</taxon>
        <taxon>Pezizomycotina</taxon>
        <taxon>Sordariomycetes</taxon>
        <taxon>Sordariomycetidae</taxon>
        <taxon>Sordariales</taxon>
        <taxon>Podosporaceae</taxon>
        <taxon>Triangularia</taxon>
    </lineage>
</organism>
<protein>
    <submittedName>
        <fullName evidence="2">Uncharacterized protein</fullName>
    </submittedName>
</protein>
<dbReference type="EMBL" id="MU863948">
    <property type="protein sequence ID" value="KAK4198305.1"/>
    <property type="molecule type" value="Genomic_DNA"/>
</dbReference>
<evidence type="ECO:0000256" key="1">
    <source>
        <dbReference type="SAM" id="Phobius"/>
    </source>
</evidence>
<keyword evidence="1" id="KW-1133">Transmembrane helix</keyword>
<gene>
    <name evidence="2" type="ORF">QBC40DRAFT_230273</name>
</gene>
<reference evidence="2" key="2">
    <citation type="submission" date="2023-05" db="EMBL/GenBank/DDBJ databases">
        <authorList>
            <consortium name="Lawrence Berkeley National Laboratory"/>
            <person name="Steindorff A."/>
            <person name="Hensen N."/>
            <person name="Bonometti L."/>
            <person name="Westerberg I."/>
            <person name="Brannstrom I.O."/>
            <person name="Guillou S."/>
            <person name="Cros-Aarteil S."/>
            <person name="Calhoun S."/>
            <person name="Haridas S."/>
            <person name="Kuo A."/>
            <person name="Mondo S."/>
            <person name="Pangilinan J."/>
            <person name="Riley R."/>
            <person name="Labutti K."/>
            <person name="Andreopoulos B."/>
            <person name="Lipzen A."/>
            <person name="Chen C."/>
            <person name="Yanf M."/>
            <person name="Daum C."/>
            <person name="Ng V."/>
            <person name="Clum A."/>
            <person name="Ohm R."/>
            <person name="Martin F."/>
            <person name="Silar P."/>
            <person name="Natvig D."/>
            <person name="Lalanne C."/>
            <person name="Gautier V."/>
            <person name="Ament-Velasquez S.L."/>
            <person name="Kruys A."/>
            <person name="Hutchinson M.I."/>
            <person name="Powell A.J."/>
            <person name="Barry K."/>
            <person name="Miller A.N."/>
            <person name="Grigoriev I.V."/>
            <person name="Debuchy R."/>
            <person name="Gladieux P."/>
            <person name="Thoren M.H."/>
            <person name="Johannesson H."/>
        </authorList>
    </citation>
    <scope>NUCLEOTIDE SEQUENCE</scope>
    <source>
        <strain evidence="2">CBS 315.58</strain>
    </source>
</reference>
<reference evidence="2" key="1">
    <citation type="journal article" date="2023" name="Mol. Phylogenet. Evol.">
        <title>Genome-scale phylogeny and comparative genomics of the fungal order Sordariales.</title>
        <authorList>
            <person name="Hensen N."/>
            <person name="Bonometti L."/>
            <person name="Westerberg I."/>
            <person name="Brannstrom I.O."/>
            <person name="Guillou S."/>
            <person name="Cros-Aarteil S."/>
            <person name="Calhoun S."/>
            <person name="Haridas S."/>
            <person name="Kuo A."/>
            <person name="Mondo S."/>
            <person name="Pangilinan J."/>
            <person name="Riley R."/>
            <person name="LaButti K."/>
            <person name="Andreopoulos B."/>
            <person name="Lipzen A."/>
            <person name="Chen C."/>
            <person name="Yan M."/>
            <person name="Daum C."/>
            <person name="Ng V."/>
            <person name="Clum A."/>
            <person name="Steindorff A."/>
            <person name="Ohm R.A."/>
            <person name="Martin F."/>
            <person name="Silar P."/>
            <person name="Natvig D.O."/>
            <person name="Lalanne C."/>
            <person name="Gautier V."/>
            <person name="Ament-Velasquez S.L."/>
            <person name="Kruys A."/>
            <person name="Hutchinson M.I."/>
            <person name="Powell A.J."/>
            <person name="Barry K."/>
            <person name="Miller A.N."/>
            <person name="Grigoriev I.V."/>
            <person name="Debuchy R."/>
            <person name="Gladieux P."/>
            <person name="Hiltunen Thoren M."/>
            <person name="Johannesson H."/>
        </authorList>
    </citation>
    <scope>NUCLEOTIDE SEQUENCE</scope>
    <source>
        <strain evidence="2">CBS 315.58</strain>
    </source>
</reference>
<proteinExistence type="predicted"/>
<dbReference type="Gene3D" id="1.20.58.340">
    <property type="entry name" value="Magnesium transport protein CorA, transmembrane region"/>
    <property type="match status" value="1"/>
</dbReference>
<name>A0AAN6XF68_9PEZI</name>